<dbReference type="GO" id="GO:0003677">
    <property type="term" value="F:DNA binding"/>
    <property type="evidence" value="ECO:0007669"/>
    <property type="project" value="InterPro"/>
</dbReference>
<gene>
    <name evidence="2" type="ORF">FXV83_21895</name>
</gene>
<sequence length="56" mass="6490">MLRYLAALHPPHAISNRRLVALDDSAVTFQWKDYLIEGPERYKLMTLDTPRIHPAS</sequence>
<evidence type="ECO:0000313" key="3">
    <source>
        <dbReference type="Proteomes" id="UP000324797"/>
    </source>
</evidence>
<name>A0A5S4YLP7_9BRAD</name>
<evidence type="ECO:0000259" key="1">
    <source>
        <dbReference type="Pfam" id="PF04986"/>
    </source>
</evidence>
<protein>
    <recommendedName>
        <fullName evidence="1">Transposase IS801/IS1294 domain-containing protein</fullName>
    </recommendedName>
</protein>
<feature type="domain" description="Transposase IS801/IS1294" evidence="1">
    <location>
        <begin position="2"/>
        <end position="49"/>
    </location>
</feature>
<dbReference type="Pfam" id="PF04986">
    <property type="entry name" value="Y2_Tnp"/>
    <property type="match status" value="1"/>
</dbReference>
<organism evidence="2 3">
    <name type="scientific">Bradyrhizobium hipponense</name>
    <dbReference type="NCBI Taxonomy" id="2605638"/>
    <lineage>
        <taxon>Bacteria</taxon>
        <taxon>Pseudomonadati</taxon>
        <taxon>Pseudomonadota</taxon>
        <taxon>Alphaproteobacteria</taxon>
        <taxon>Hyphomicrobiales</taxon>
        <taxon>Nitrobacteraceae</taxon>
        <taxon>Bradyrhizobium</taxon>
    </lineage>
</organism>
<reference evidence="2 3" key="1">
    <citation type="submission" date="2019-08" db="EMBL/GenBank/DDBJ databases">
        <title>Bradyrhizobium hipponensis sp. nov., a rhizobium isolated from a Lupinus angustifolius root nodule in Tunisia.</title>
        <authorList>
            <person name="Off K."/>
            <person name="Rejili M."/>
            <person name="Mars M."/>
            <person name="Brachmann A."/>
            <person name="Marin M."/>
        </authorList>
    </citation>
    <scope>NUCLEOTIDE SEQUENCE [LARGE SCALE GENOMIC DNA]</scope>
    <source>
        <strain evidence="3">aSej3</strain>
    </source>
</reference>
<dbReference type="GO" id="GO:0006313">
    <property type="term" value="P:DNA transposition"/>
    <property type="evidence" value="ECO:0007669"/>
    <property type="project" value="InterPro"/>
</dbReference>
<dbReference type="GO" id="GO:0004803">
    <property type="term" value="F:transposase activity"/>
    <property type="evidence" value="ECO:0007669"/>
    <property type="project" value="InterPro"/>
</dbReference>
<proteinExistence type="predicted"/>
<accession>A0A5S4YLP7</accession>
<dbReference type="AlphaFoldDB" id="A0A5S4YLP7"/>
<keyword evidence="3" id="KW-1185">Reference proteome</keyword>
<dbReference type="EMBL" id="VSTH01000076">
    <property type="protein sequence ID" value="TYO64397.1"/>
    <property type="molecule type" value="Genomic_DNA"/>
</dbReference>
<dbReference type="InterPro" id="IPR007069">
    <property type="entry name" value="Transposase_32"/>
</dbReference>
<evidence type="ECO:0000313" key="2">
    <source>
        <dbReference type="EMBL" id="TYO64397.1"/>
    </source>
</evidence>
<comment type="caution">
    <text evidence="2">The sequence shown here is derived from an EMBL/GenBank/DDBJ whole genome shotgun (WGS) entry which is preliminary data.</text>
</comment>
<dbReference type="Proteomes" id="UP000324797">
    <property type="component" value="Unassembled WGS sequence"/>
</dbReference>